<evidence type="ECO:0000313" key="2">
    <source>
        <dbReference type="EMBL" id="KAK7440009.1"/>
    </source>
</evidence>
<dbReference type="Pfam" id="PF09362">
    <property type="entry name" value="DUF1996"/>
    <property type="match status" value="1"/>
</dbReference>
<organism evidence="2 3">
    <name type="scientific">Marasmiellus scandens</name>
    <dbReference type="NCBI Taxonomy" id="2682957"/>
    <lineage>
        <taxon>Eukaryota</taxon>
        <taxon>Fungi</taxon>
        <taxon>Dikarya</taxon>
        <taxon>Basidiomycota</taxon>
        <taxon>Agaricomycotina</taxon>
        <taxon>Agaricomycetes</taxon>
        <taxon>Agaricomycetidae</taxon>
        <taxon>Agaricales</taxon>
        <taxon>Marasmiineae</taxon>
        <taxon>Omphalotaceae</taxon>
        <taxon>Marasmiellus</taxon>
    </lineage>
</organism>
<dbReference type="PANTHER" id="PTHR43662:SF3">
    <property type="entry name" value="DOMAIN PROTEIN, PUTATIVE (AFU_ORTHOLOGUE AFUA_6G11970)-RELATED"/>
    <property type="match status" value="1"/>
</dbReference>
<reference evidence="2 3" key="1">
    <citation type="submission" date="2024-01" db="EMBL/GenBank/DDBJ databases">
        <title>A draft genome for the cacao thread blight pathogen Marasmiellus scandens.</title>
        <authorList>
            <person name="Baruah I.K."/>
            <person name="Leung J."/>
            <person name="Bukari Y."/>
            <person name="Amoako-Attah I."/>
            <person name="Meinhardt L.W."/>
            <person name="Bailey B.A."/>
            <person name="Cohen S.P."/>
        </authorList>
    </citation>
    <scope>NUCLEOTIDE SEQUENCE [LARGE SCALE GENOMIC DNA]</scope>
    <source>
        <strain evidence="2 3">GH-19</strain>
    </source>
</reference>
<gene>
    <name evidence="2" type="ORF">VKT23_017262</name>
</gene>
<proteinExistence type="predicted"/>
<protein>
    <recommendedName>
        <fullName evidence="1">DUF1996 domain-containing protein</fullName>
    </recommendedName>
</protein>
<keyword evidence="3" id="KW-1185">Reference proteome</keyword>
<sequence length="287" mass="31774">MISGNPNLRTFDPSSFAQQAVTFLCLDFSGQSTRFNELPVDRNCPSGIRSQINFPSCWDGINVDSDDHLSHVAFLSTGPDNGTCADPRYPVTLPRIFLEVYWYTQSFDDRRNEALTPRQPFVFSNGDPTGYSYHADFFNGWEHTVLQRALESCTCNPYGDPSCCAAQGIFTLNQSSQCYISNTVDEVVFGNLSTLLGANPVQATCYEDYVATEIPAILEPVYTYTTMDGVTMLPSGTVVIPAETVDVTQKAVGTCIWTGSSMRLETGLAAKNFVLTLLVWMVWELYS</sequence>
<name>A0ABR1ISM5_9AGAR</name>
<dbReference type="PANTHER" id="PTHR43662">
    <property type="match status" value="1"/>
</dbReference>
<dbReference type="EMBL" id="JBANRG010000070">
    <property type="protein sequence ID" value="KAK7440009.1"/>
    <property type="molecule type" value="Genomic_DNA"/>
</dbReference>
<feature type="domain" description="DUF1996" evidence="1">
    <location>
        <begin position="1"/>
        <end position="141"/>
    </location>
</feature>
<accession>A0ABR1ISM5</accession>
<dbReference type="Proteomes" id="UP001498398">
    <property type="component" value="Unassembled WGS sequence"/>
</dbReference>
<evidence type="ECO:0000313" key="3">
    <source>
        <dbReference type="Proteomes" id="UP001498398"/>
    </source>
</evidence>
<dbReference type="InterPro" id="IPR018535">
    <property type="entry name" value="DUF1996"/>
</dbReference>
<comment type="caution">
    <text evidence="2">The sequence shown here is derived from an EMBL/GenBank/DDBJ whole genome shotgun (WGS) entry which is preliminary data.</text>
</comment>
<evidence type="ECO:0000259" key="1">
    <source>
        <dbReference type="Pfam" id="PF09362"/>
    </source>
</evidence>